<keyword evidence="5" id="KW-0285">Flavoprotein</keyword>
<evidence type="ECO:0000256" key="12">
    <source>
        <dbReference type="SAM" id="MobiDB-lite"/>
    </source>
</evidence>
<feature type="region of interest" description="Disordered" evidence="12">
    <location>
        <begin position="1"/>
        <end position="23"/>
    </location>
</feature>
<comment type="cofactor">
    <cofactor evidence="1">
        <name>FAD</name>
        <dbReference type="ChEBI" id="CHEBI:57692"/>
    </cofactor>
</comment>
<evidence type="ECO:0000259" key="15">
    <source>
        <dbReference type="Pfam" id="PF08491"/>
    </source>
</evidence>
<dbReference type="AlphaFoldDB" id="A0AAN6JHQ4"/>
<feature type="domain" description="Squalene epoxidase" evidence="15">
    <location>
        <begin position="263"/>
        <end position="402"/>
    </location>
</feature>
<keyword evidence="17" id="KW-1185">Reference proteome</keyword>
<keyword evidence="11 13" id="KW-0472">Membrane</keyword>
<evidence type="ECO:0000256" key="2">
    <source>
        <dbReference type="ARBA" id="ARBA00004154"/>
    </source>
</evidence>
<dbReference type="Pfam" id="PF08491">
    <property type="entry name" value="SE"/>
    <property type="match status" value="3"/>
</dbReference>
<feature type="domain" description="Squalene epoxidase" evidence="15">
    <location>
        <begin position="432"/>
        <end position="531"/>
    </location>
</feature>
<proteinExistence type="inferred from homology"/>
<keyword evidence="7" id="KW-0274">FAD</keyword>
<dbReference type="Proteomes" id="UP001176521">
    <property type="component" value="Unassembled WGS sequence"/>
</dbReference>
<dbReference type="InterPro" id="IPR040125">
    <property type="entry name" value="Squalene_monox"/>
</dbReference>
<dbReference type="EC" id="1.14.14.17" evidence="4"/>
<feature type="domain" description="FAD dependent oxidoreductase" evidence="14">
    <location>
        <begin position="28"/>
        <end position="58"/>
    </location>
</feature>
<feature type="compositionally biased region" description="Pro residues" evidence="12">
    <location>
        <begin position="11"/>
        <end position="23"/>
    </location>
</feature>
<sequence length="659" mass="70152">MTVDSAAPITLAPPAPVPTSPQPPPQYDVVVVGAGIVGSALAYALARSGRSVALLERDLSQPDRIVGELLQPAGVHALSRLGLSDALEGIDAVRVRGYQVFYEGNNVPIPYPTRDAHVQPSTDDEEQEQGRSFHHGRFIQSLRACAQKQAGVTVFEATVSELLYSSSAPNVVIGVSATTKQAIAEEGAAPVSTAFEVHAPLTFVADGCFSKFRRTLRGTSSRHTPLIRSHFVGLELTHEPMSSLYAPSPKHPNALPATQGGTAFLPAPEHGHVCLTPSGPVLLYQIGPCETRILIDVPHKGTAPPPNGNGQLDKHIRSNVVPHLPQHAAAAVLAELDKGQRLRSMPNSWLPPSLQGQGKGDSDRQGVILVGDAMNMRHPLTGGGMSVGLWDVVYLTALLGGSAWRPDASAARSTTDEAQLQVSSSAPVKVVADLSNWDSDIRPALRTWHWQRKGLAGVINVLAQALYSLFGADDDDLFILREGCFAYFRLGGECVNGPVRLLSGLAPQPMLLVFHFFSVAILACRLLFTTDLAMRRKRNIEAAKSGTTPSTAPPGVLDYPWLLYRTIHVLWTACIVLFPVIFSELKQNVPDPFKGAKGKLSGSGAPSHKGEDQSKLVATAPLSTLAVGAVVLVVAWRLSQSPGSSGLTGIMAHAQSLRG</sequence>
<evidence type="ECO:0000259" key="14">
    <source>
        <dbReference type="Pfam" id="PF01266"/>
    </source>
</evidence>
<keyword evidence="6 13" id="KW-0812">Transmembrane</keyword>
<dbReference type="EMBL" id="JAPDMQ010000681">
    <property type="protein sequence ID" value="KAK0521351.1"/>
    <property type="molecule type" value="Genomic_DNA"/>
</dbReference>
<feature type="domain" description="Squalene epoxidase" evidence="15">
    <location>
        <begin position="198"/>
        <end position="241"/>
    </location>
</feature>
<evidence type="ECO:0000256" key="9">
    <source>
        <dbReference type="ARBA" id="ARBA00022989"/>
    </source>
</evidence>
<feature type="transmembrane region" description="Helical" evidence="13">
    <location>
        <begin position="616"/>
        <end position="636"/>
    </location>
</feature>
<evidence type="ECO:0000313" key="16">
    <source>
        <dbReference type="EMBL" id="KAK0521351.1"/>
    </source>
</evidence>
<dbReference type="InterPro" id="IPR013698">
    <property type="entry name" value="Squalene_epoxidase"/>
</dbReference>
<dbReference type="PRINTS" id="PR00420">
    <property type="entry name" value="RNGMNOXGNASE"/>
</dbReference>
<evidence type="ECO:0000313" key="17">
    <source>
        <dbReference type="Proteomes" id="UP001176521"/>
    </source>
</evidence>
<dbReference type="GO" id="GO:0006696">
    <property type="term" value="P:ergosterol biosynthetic process"/>
    <property type="evidence" value="ECO:0007669"/>
    <property type="project" value="TreeGrafter"/>
</dbReference>
<dbReference type="PANTHER" id="PTHR10835">
    <property type="entry name" value="SQUALENE MONOOXYGENASE"/>
    <property type="match status" value="1"/>
</dbReference>
<evidence type="ECO:0000256" key="7">
    <source>
        <dbReference type="ARBA" id="ARBA00022827"/>
    </source>
</evidence>
<reference evidence="16" key="1">
    <citation type="journal article" date="2023" name="PhytoFront">
        <title>Draft Genome Resources of Seven Strains of Tilletia horrida, Causal Agent of Kernel Smut of Rice.</title>
        <authorList>
            <person name="Khanal S."/>
            <person name="Antony Babu S."/>
            <person name="Zhou X.G."/>
        </authorList>
    </citation>
    <scope>NUCLEOTIDE SEQUENCE</scope>
    <source>
        <strain evidence="16">TX3</strain>
    </source>
</reference>
<evidence type="ECO:0000256" key="10">
    <source>
        <dbReference type="ARBA" id="ARBA00023002"/>
    </source>
</evidence>
<keyword evidence="10 16" id="KW-0560">Oxidoreductase</keyword>
<keyword evidence="8" id="KW-0256">Endoplasmic reticulum</keyword>
<dbReference type="Pfam" id="PF01266">
    <property type="entry name" value="DAO"/>
    <property type="match status" value="1"/>
</dbReference>
<dbReference type="InterPro" id="IPR006076">
    <property type="entry name" value="FAD-dep_OxRdtase"/>
</dbReference>
<organism evidence="16 17">
    <name type="scientific">Tilletia horrida</name>
    <dbReference type="NCBI Taxonomy" id="155126"/>
    <lineage>
        <taxon>Eukaryota</taxon>
        <taxon>Fungi</taxon>
        <taxon>Dikarya</taxon>
        <taxon>Basidiomycota</taxon>
        <taxon>Ustilaginomycotina</taxon>
        <taxon>Exobasidiomycetes</taxon>
        <taxon>Tilletiales</taxon>
        <taxon>Tilletiaceae</taxon>
        <taxon>Tilletia</taxon>
    </lineage>
</organism>
<evidence type="ECO:0000256" key="3">
    <source>
        <dbReference type="ARBA" id="ARBA00008802"/>
    </source>
</evidence>
<protein>
    <recommendedName>
        <fullName evidence="4">squalene monooxygenase</fullName>
        <ecNumber evidence="4">1.14.14.17</ecNumber>
    </recommendedName>
</protein>
<keyword evidence="8" id="KW-0492">Microsome</keyword>
<evidence type="ECO:0000256" key="4">
    <source>
        <dbReference type="ARBA" id="ARBA00012312"/>
    </source>
</evidence>
<comment type="subcellular location">
    <subcellularLocation>
        <location evidence="2">Microsome membrane</location>
        <topology evidence="2">Multi-pass membrane protein</topology>
    </subcellularLocation>
</comment>
<evidence type="ECO:0000256" key="5">
    <source>
        <dbReference type="ARBA" id="ARBA00022630"/>
    </source>
</evidence>
<dbReference type="GO" id="GO:0050660">
    <property type="term" value="F:flavin adenine dinucleotide binding"/>
    <property type="evidence" value="ECO:0007669"/>
    <property type="project" value="InterPro"/>
</dbReference>
<evidence type="ECO:0000256" key="13">
    <source>
        <dbReference type="SAM" id="Phobius"/>
    </source>
</evidence>
<feature type="transmembrane region" description="Helical" evidence="13">
    <location>
        <begin position="562"/>
        <end position="582"/>
    </location>
</feature>
<dbReference type="InterPro" id="IPR036188">
    <property type="entry name" value="FAD/NAD-bd_sf"/>
</dbReference>
<feature type="region of interest" description="Disordered" evidence="12">
    <location>
        <begin position="111"/>
        <end position="131"/>
    </location>
</feature>
<evidence type="ECO:0000256" key="6">
    <source>
        <dbReference type="ARBA" id="ARBA00022692"/>
    </source>
</evidence>
<evidence type="ECO:0000256" key="1">
    <source>
        <dbReference type="ARBA" id="ARBA00001974"/>
    </source>
</evidence>
<gene>
    <name evidence="16" type="primary">ERG1</name>
    <name evidence="16" type="ORF">OC842_006806</name>
</gene>
<comment type="caution">
    <text evidence="16">The sequence shown here is derived from an EMBL/GenBank/DDBJ whole genome shotgun (WGS) entry which is preliminary data.</text>
</comment>
<name>A0AAN6JHQ4_9BASI</name>
<dbReference type="GO" id="GO:0016020">
    <property type="term" value="C:membrane"/>
    <property type="evidence" value="ECO:0007669"/>
    <property type="project" value="InterPro"/>
</dbReference>
<comment type="similarity">
    <text evidence="3">Belongs to the squalene monooxygenase family.</text>
</comment>
<feature type="transmembrane region" description="Helical" evidence="13">
    <location>
        <begin position="510"/>
        <end position="528"/>
    </location>
</feature>
<evidence type="ECO:0000256" key="11">
    <source>
        <dbReference type="ARBA" id="ARBA00023136"/>
    </source>
</evidence>
<accession>A0AAN6JHQ4</accession>
<keyword evidence="9 13" id="KW-1133">Transmembrane helix</keyword>
<dbReference type="GO" id="GO:0004506">
    <property type="term" value="F:squalene monooxygenase activity"/>
    <property type="evidence" value="ECO:0007669"/>
    <property type="project" value="UniProtKB-EC"/>
</dbReference>
<dbReference type="GO" id="GO:0005783">
    <property type="term" value="C:endoplasmic reticulum"/>
    <property type="evidence" value="ECO:0007669"/>
    <property type="project" value="TreeGrafter"/>
</dbReference>
<dbReference type="SUPFAM" id="SSF51905">
    <property type="entry name" value="FAD/NAD(P)-binding domain"/>
    <property type="match status" value="1"/>
</dbReference>
<dbReference type="PANTHER" id="PTHR10835:SF0">
    <property type="entry name" value="SQUALENE MONOOXYGENASE"/>
    <property type="match status" value="1"/>
</dbReference>
<dbReference type="Gene3D" id="3.50.50.60">
    <property type="entry name" value="FAD/NAD(P)-binding domain"/>
    <property type="match status" value="2"/>
</dbReference>
<evidence type="ECO:0000256" key="8">
    <source>
        <dbReference type="ARBA" id="ARBA00022848"/>
    </source>
</evidence>